<evidence type="ECO:0000256" key="1">
    <source>
        <dbReference type="SAM" id="MobiDB-lite"/>
    </source>
</evidence>
<organism evidence="3">
    <name type="scientific">Homalodisca liturata</name>
    <dbReference type="NCBI Taxonomy" id="320908"/>
    <lineage>
        <taxon>Eukaryota</taxon>
        <taxon>Metazoa</taxon>
        <taxon>Ecdysozoa</taxon>
        <taxon>Arthropoda</taxon>
        <taxon>Hexapoda</taxon>
        <taxon>Insecta</taxon>
        <taxon>Pterygota</taxon>
        <taxon>Neoptera</taxon>
        <taxon>Paraneoptera</taxon>
        <taxon>Hemiptera</taxon>
        <taxon>Auchenorrhyncha</taxon>
        <taxon>Membracoidea</taxon>
        <taxon>Cicadellidae</taxon>
        <taxon>Cicadellinae</taxon>
        <taxon>Proconiini</taxon>
        <taxon>Homalodisca</taxon>
    </lineage>
</organism>
<feature type="compositionally biased region" description="Basic and acidic residues" evidence="1">
    <location>
        <begin position="206"/>
        <end position="216"/>
    </location>
</feature>
<accession>A0A1B6JH35</accession>
<feature type="region of interest" description="Disordered" evidence="1">
    <location>
        <begin position="176"/>
        <end position="216"/>
    </location>
</feature>
<reference evidence="3" key="1">
    <citation type="submission" date="2015-11" db="EMBL/GenBank/DDBJ databases">
        <title>De novo transcriptome assembly of four potential Pierce s Disease insect vectors from Arizona vineyards.</title>
        <authorList>
            <person name="Tassone E.E."/>
        </authorList>
    </citation>
    <scope>NUCLEOTIDE SEQUENCE</scope>
</reference>
<name>A0A1B6JH35_9HEMI</name>
<feature type="compositionally biased region" description="Polar residues" evidence="1">
    <location>
        <begin position="186"/>
        <end position="205"/>
    </location>
</feature>
<dbReference type="AlphaFoldDB" id="A0A1B6JH35"/>
<gene>
    <name evidence="3" type="ORF">g.20563</name>
</gene>
<evidence type="ECO:0000256" key="2">
    <source>
        <dbReference type="SAM" id="SignalP"/>
    </source>
</evidence>
<protein>
    <submittedName>
        <fullName evidence="3">Uncharacterized protein</fullName>
    </submittedName>
</protein>
<sequence>MVPSLLHLVFATFLAEEVCCWHHFNFTEYQKYVEDSHISNPNTAEEQLDTNVNVTGEQWNSNSTVKETTGINELYIDFRRIGFQIFVEKLIEGLRIFRCLLEIDPPVVKLTDFYAHVNETNNNYNNTLNLTSGTTNEYFDYLNDENCIETTTESPLKNNPTENPLDKVTENIKEMKENTEKVEGSKVQTESQPPLNGSVKSNEINRQSEEEVEKKPEEGFFTSVANQVTSIFHSFTNWF</sequence>
<feature type="chain" id="PRO_5008585900" evidence="2">
    <location>
        <begin position="21"/>
        <end position="239"/>
    </location>
</feature>
<evidence type="ECO:0000313" key="3">
    <source>
        <dbReference type="EMBL" id="JAS98514.1"/>
    </source>
</evidence>
<dbReference type="EMBL" id="GECU01009192">
    <property type="protein sequence ID" value="JAS98514.1"/>
    <property type="molecule type" value="Transcribed_RNA"/>
</dbReference>
<keyword evidence="2" id="KW-0732">Signal</keyword>
<feature type="signal peptide" evidence="2">
    <location>
        <begin position="1"/>
        <end position="20"/>
    </location>
</feature>
<proteinExistence type="predicted"/>